<dbReference type="EMBL" id="CAVMJV010000088">
    <property type="protein sequence ID" value="CAK5091390.1"/>
    <property type="molecule type" value="Genomic_DNA"/>
</dbReference>
<accession>A0ACB1AN08</accession>
<proteinExistence type="predicted"/>
<gene>
    <name evidence="1" type="ORF">MENTE1834_LOCUS39226</name>
</gene>
<dbReference type="Proteomes" id="UP001497535">
    <property type="component" value="Unassembled WGS sequence"/>
</dbReference>
<evidence type="ECO:0000313" key="2">
    <source>
        <dbReference type="Proteomes" id="UP001497535"/>
    </source>
</evidence>
<reference evidence="1" key="1">
    <citation type="submission" date="2023-11" db="EMBL/GenBank/DDBJ databases">
        <authorList>
            <person name="Poullet M."/>
        </authorList>
    </citation>
    <scope>NUCLEOTIDE SEQUENCE</scope>
    <source>
        <strain evidence="1">E1834</strain>
    </source>
</reference>
<keyword evidence="2" id="KW-1185">Reference proteome</keyword>
<evidence type="ECO:0000313" key="1">
    <source>
        <dbReference type="EMBL" id="CAK5091390.1"/>
    </source>
</evidence>
<comment type="caution">
    <text evidence="1">The sequence shown here is derived from an EMBL/GenBank/DDBJ whole genome shotgun (WGS) entry which is preliminary data.</text>
</comment>
<organism evidence="1 2">
    <name type="scientific">Meloidogyne enterolobii</name>
    <name type="common">Root-knot nematode worm</name>
    <name type="synonym">Meloidogyne mayaguensis</name>
    <dbReference type="NCBI Taxonomy" id="390850"/>
    <lineage>
        <taxon>Eukaryota</taxon>
        <taxon>Metazoa</taxon>
        <taxon>Ecdysozoa</taxon>
        <taxon>Nematoda</taxon>
        <taxon>Chromadorea</taxon>
        <taxon>Rhabditida</taxon>
        <taxon>Tylenchina</taxon>
        <taxon>Tylenchomorpha</taxon>
        <taxon>Tylenchoidea</taxon>
        <taxon>Meloidogynidae</taxon>
        <taxon>Meloidogyninae</taxon>
        <taxon>Meloidogyne</taxon>
    </lineage>
</organism>
<sequence>MILQAFDVNIIYRPGKFNKVGDHLSRYPPEEEILIKAIESKEKISREKLVEAQNQDQEIHTLLQKGDENIQKIDGIICKKINNDWKFLIPQILQNKIIKEYHEDSLQGAHLGLKRTLEKLKRTMSWKGMAKDVMDKIRICEVCQRRKIVGKHLSREEICPIEPASRPFERIHIDLLGPIQKSIYGHKYIFVGVDSFSKWAIALPIRNQTESTISDIFMKEIICRFGIPSKIVTDQGTQFMSATFQDLANTLKFRHQPTTAYHQSANGMVERFNRTLTDMIATCTDQGKNWVETLPHVIFAYNTSYNEQIRNTPFFVIHGFLPKLPTEAALEVEREKFDDMNSYVKNLVENLRRIRNDVEIRLKENTGIIKEQQIKINKKTWKKGEKVLIRKMENIKKFGEKYERPFEIVEVQTPNLLISDSGSVQNSWLVHMDRCKILIRKWKKILKVKVKYLGTKTLRVRKWKARLKKIGYILTLLLTIWIF</sequence>
<name>A0ACB1AN08_MELEN</name>
<protein>
    <submittedName>
        <fullName evidence="1">Uncharacterized protein</fullName>
    </submittedName>
</protein>